<accession>A0A5E6VL49</accession>
<evidence type="ECO:0000259" key="2">
    <source>
        <dbReference type="Pfam" id="PF07992"/>
    </source>
</evidence>
<dbReference type="EMBL" id="CABVHK010000015">
    <property type="protein sequence ID" value="VVN18393.1"/>
    <property type="molecule type" value="Genomic_DNA"/>
</dbReference>
<dbReference type="RefSeq" id="WP_150712586.1">
    <property type="nucleotide sequence ID" value="NZ_CABVHK010000015.1"/>
</dbReference>
<dbReference type="AlphaFoldDB" id="A0A5E6VL49"/>
<keyword evidence="1 3" id="KW-0560">Oxidoreductase</keyword>
<dbReference type="GO" id="GO:0050622">
    <property type="term" value="F:glycine dehydrogenase (cyanide-forming) activity"/>
    <property type="evidence" value="ECO:0007669"/>
    <property type="project" value="UniProtKB-EC"/>
</dbReference>
<dbReference type="Proteomes" id="UP000326953">
    <property type="component" value="Unassembled WGS sequence"/>
</dbReference>
<dbReference type="PANTHER" id="PTHR42949:SF3">
    <property type="entry name" value="ANAEROBIC GLYCEROL-3-PHOSPHATE DEHYDROGENASE SUBUNIT B"/>
    <property type="match status" value="1"/>
</dbReference>
<proteinExistence type="predicted"/>
<sequence>MNEYADLLIIGAGPAGMSAALAAAPSGARIIVLDDNPLPGGQIWRDGPLARLPNQARKMRERLHTHSNIHHHAGTRVIACSGPRQLLVEDADHGWLIGYDKLILCTGARELLLPFPGWTLPGVTGAGGLQALIKGGLPVQDQRVVIAGSGPLLLATAATAKHSGADVLHIAEQASSSAVAGFALQLPRWPGKLLQSFSLFDRHYHTGSHIVAALGNERLEGVRLRKQGKIVELACDRLACGFGLIPNTQLGQALGCALDGTALAVDVWQATGRADHYAAGECTGFGGSELALVEGAIAGHAAVNNTAAARHLWPRRARWQRFATALNRAFSLDPQLKSLAQADTLVCRCEDVPYAALAGHTEWRAAKLASRCGMGACQGRVCGGALQYLFDWQPSAPRPPFSPARIETLMCLDDTPPA</sequence>
<dbReference type="InterPro" id="IPR036188">
    <property type="entry name" value="FAD/NAD-bd_sf"/>
</dbReference>
<dbReference type="PRINTS" id="PR00411">
    <property type="entry name" value="PNDRDTASEI"/>
</dbReference>
<dbReference type="InterPro" id="IPR023753">
    <property type="entry name" value="FAD/NAD-binding_dom"/>
</dbReference>
<evidence type="ECO:0000256" key="1">
    <source>
        <dbReference type="ARBA" id="ARBA00023002"/>
    </source>
</evidence>
<evidence type="ECO:0000313" key="4">
    <source>
        <dbReference type="Proteomes" id="UP000326953"/>
    </source>
</evidence>
<dbReference type="PIRSF" id="PIRSF037495">
    <property type="entry name" value="Opine_OX_OoxA/HcnB"/>
    <property type="match status" value="1"/>
</dbReference>
<dbReference type="OrthoDB" id="9801699at2"/>
<protein>
    <submittedName>
        <fullName evidence="3">Hydrogen cyanide synthase subunit HcnB</fullName>
        <ecNumber evidence="3">1.4.99.5</ecNumber>
    </submittedName>
</protein>
<dbReference type="EC" id="1.4.99.5" evidence="3"/>
<dbReference type="Gene3D" id="1.10.10.1100">
    <property type="entry name" value="BFD-like [2Fe-2S]-binding domain"/>
    <property type="match status" value="1"/>
</dbReference>
<feature type="domain" description="FAD/NAD(P)-binding" evidence="2">
    <location>
        <begin position="6"/>
        <end position="291"/>
    </location>
</feature>
<evidence type="ECO:0000313" key="3">
    <source>
        <dbReference type="EMBL" id="VVN18393.1"/>
    </source>
</evidence>
<dbReference type="InterPro" id="IPR017224">
    <property type="entry name" value="Opine_Oxase_asu/HCN_bsu"/>
</dbReference>
<dbReference type="Gene3D" id="3.50.50.60">
    <property type="entry name" value="FAD/NAD(P)-binding domain"/>
    <property type="match status" value="2"/>
</dbReference>
<dbReference type="Pfam" id="PF07992">
    <property type="entry name" value="Pyr_redox_2"/>
    <property type="match status" value="1"/>
</dbReference>
<reference evidence="3 4" key="1">
    <citation type="submission" date="2019-09" db="EMBL/GenBank/DDBJ databases">
        <authorList>
            <person name="Chandra G."/>
            <person name="Truman W A."/>
        </authorList>
    </citation>
    <scope>NUCLEOTIDE SEQUENCE [LARGE SCALE GENOMIC DNA]</scope>
    <source>
        <strain evidence="3">PS662</strain>
    </source>
</reference>
<dbReference type="InterPro" id="IPR041854">
    <property type="entry name" value="BFD-like_2Fe2S-bd_dom_sf"/>
</dbReference>
<dbReference type="PRINTS" id="PR00368">
    <property type="entry name" value="FADPNR"/>
</dbReference>
<dbReference type="InterPro" id="IPR051691">
    <property type="entry name" value="Metab_Enz_Cyan_OpOx_G3PDH"/>
</dbReference>
<organism evidence="3 4">
    <name type="scientific">Pseudomonas fluorescens</name>
    <dbReference type="NCBI Taxonomy" id="294"/>
    <lineage>
        <taxon>Bacteria</taxon>
        <taxon>Pseudomonadati</taxon>
        <taxon>Pseudomonadota</taxon>
        <taxon>Gammaproteobacteria</taxon>
        <taxon>Pseudomonadales</taxon>
        <taxon>Pseudomonadaceae</taxon>
        <taxon>Pseudomonas</taxon>
    </lineage>
</organism>
<dbReference type="SUPFAM" id="SSF51905">
    <property type="entry name" value="FAD/NAD(P)-binding domain"/>
    <property type="match status" value="1"/>
</dbReference>
<gene>
    <name evidence="3" type="primary">hcnB_1</name>
    <name evidence="3" type="ORF">PS662_04227</name>
</gene>
<dbReference type="PANTHER" id="PTHR42949">
    <property type="entry name" value="ANAEROBIC GLYCEROL-3-PHOSPHATE DEHYDROGENASE SUBUNIT B"/>
    <property type="match status" value="1"/>
</dbReference>
<name>A0A5E6VL49_PSEFL</name>